<accession>A0A922EZJ9</accession>
<organism evidence="2 3">
    <name type="scientific">Carya illinoinensis</name>
    <name type="common">Pecan</name>
    <dbReference type="NCBI Taxonomy" id="32201"/>
    <lineage>
        <taxon>Eukaryota</taxon>
        <taxon>Viridiplantae</taxon>
        <taxon>Streptophyta</taxon>
        <taxon>Embryophyta</taxon>
        <taxon>Tracheophyta</taxon>
        <taxon>Spermatophyta</taxon>
        <taxon>Magnoliopsida</taxon>
        <taxon>eudicotyledons</taxon>
        <taxon>Gunneridae</taxon>
        <taxon>Pentapetalae</taxon>
        <taxon>rosids</taxon>
        <taxon>fabids</taxon>
        <taxon>Fagales</taxon>
        <taxon>Juglandaceae</taxon>
        <taxon>Carya</taxon>
    </lineage>
</organism>
<dbReference type="InterPro" id="IPR001810">
    <property type="entry name" value="F-box_dom"/>
</dbReference>
<dbReference type="Pfam" id="PF07734">
    <property type="entry name" value="FBA_1"/>
    <property type="match status" value="1"/>
</dbReference>
<gene>
    <name evidence="2" type="ORF">I3842_05G060600</name>
</gene>
<dbReference type="PANTHER" id="PTHR31672:SF10">
    <property type="entry name" value="F-BOX DOMAIN-CONTAINING PROTEIN"/>
    <property type="match status" value="1"/>
</dbReference>
<protein>
    <recommendedName>
        <fullName evidence="1">F-box domain-containing protein</fullName>
    </recommendedName>
</protein>
<feature type="domain" description="F-box" evidence="1">
    <location>
        <begin position="6"/>
        <end position="51"/>
    </location>
</feature>
<dbReference type="AlphaFoldDB" id="A0A922EZJ9"/>
<dbReference type="InterPro" id="IPR050796">
    <property type="entry name" value="SCF_F-box_component"/>
</dbReference>
<proteinExistence type="predicted"/>
<dbReference type="Proteomes" id="UP000811246">
    <property type="component" value="Chromosome 5"/>
</dbReference>
<dbReference type="InterPro" id="IPR017451">
    <property type="entry name" value="F-box-assoc_interact_dom"/>
</dbReference>
<evidence type="ECO:0000313" key="3">
    <source>
        <dbReference type="Proteomes" id="UP000811246"/>
    </source>
</evidence>
<dbReference type="EMBL" id="CM031829">
    <property type="protein sequence ID" value="KAG6711552.1"/>
    <property type="molecule type" value="Genomic_DNA"/>
</dbReference>
<dbReference type="Pfam" id="PF12937">
    <property type="entry name" value="F-box-like"/>
    <property type="match status" value="1"/>
</dbReference>
<dbReference type="CDD" id="cd22157">
    <property type="entry name" value="F-box_AtFBW1-like"/>
    <property type="match status" value="1"/>
</dbReference>
<dbReference type="SMART" id="SM00256">
    <property type="entry name" value="FBOX"/>
    <property type="match status" value="1"/>
</dbReference>
<evidence type="ECO:0000313" key="2">
    <source>
        <dbReference type="EMBL" id="KAG6711552.1"/>
    </source>
</evidence>
<dbReference type="InterPro" id="IPR006527">
    <property type="entry name" value="F-box-assoc_dom_typ1"/>
</dbReference>
<reference evidence="2" key="1">
    <citation type="submission" date="2021-01" db="EMBL/GenBank/DDBJ databases">
        <authorList>
            <person name="Lovell J.T."/>
            <person name="Bentley N."/>
            <person name="Bhattarai G."/>
            <person name="Jenkins J.W."/>
            <person name="Sreedasyam A."/>
            <person name="Alarcon Y."/>
            <person name="Bock C."/>
            <person name="Boston L."/>
            <person name="Carlson J."/>
            <person name="Cervantes K."/>
            <person name="Clermont K."/>
            <person name="Krom N."/>
            <person name="Kubenka K."/>
            <person name="Mamidi S."/>
            <person name="Mattison C."/>
            <person name="Monteros M."/>
            <person name="Pisani C."/>
            <person name="Plott C."/>
            <person name="Rajasekar S."/>
            <person name="Rhein H.S."/>
            <person name="Rohla C."/>
            <person name="Song M."/>
            <person name="Hilaire R.S."/>
            <person name="Shu S."/>
            <person name="Wells L."/>
            <person name="Wang X."/>
            <person name="Webber J."/>
            <person name="Heerema R.J."/>
            <person name="Klein P."/>
            <person name="Conner P."/>
            <person name="Grauke L."/>
            <person name="Grimwood J."/>
            <person name="Schmutz J."/>
            <person name="Randall J.J."/>
        </authorList>
    </citation>
    <scope>NUCLEOTIDE SEQUENCE</scope>
    <source>
        <tissue evidence="2">Leaf</tissue>
    </source>
</reference>
<evidence type="ECO:0000259" key="1">
    <source>
        <dbReference type="PROSITE" id="PS50181"/>
    </source>
</evidence>
<dbReference type="PROSITE" id="PS50181">
    <property type="entry name" value="FBOX"/>
    <property type="match status" value="1"/>
</dbReference>
<dbReference type="PANTHER" id="PTHR31672">
    <property type="entry name" value="BNACNNG10540D PROTEIN"/>
    <property type="match status" value="1"/>
</dbReference>
<dbReference type="NCBIfam" id="TIGR01640">
    <property type="entry name" value="F_box_assoc_1"/>
    <property type="match status" value="1"/>
</dbReference>
<comment type="caution">
    <text evidence="2">The sequence shown here is derived from an EMBL/GenBank/DDBJ whole genome shotgun (WGS) entry which is preliminary data.</text>
</comment>
<sequence>MDPRENTSLEEVPGDVLVDILCGLPLKTLVQCRGVCKEWRDLLSDPIFVSLHLSRSVTTLASGLPPDCLLIEHSSRDNDVMVTKLGMELDFHGAASCNGLICSWNDREKRVSVSNPIIGKRITLPESPKEHGISDFKPRLGIGISPETSLYKVLKIQSRRQYGSETIWAAEICTLGVGTVTWRNIADVPQKCYFSVALDGTFFNGAFHFILTPDSPELNLYICSFDFDSEEFRSNLELPRPPLDNEEYHAWLGLGVLTDCLCVSIISGLGDGNPDIEVWVMKEYGVTDSWTKVFVLEYPMENLWSAHGFKIIKYRKNEEIICFIDDNIYSYDLKYANFRFLETIGTHSKFYALLYVPSFVWLEDVAVGESSNAIEYCLSELHIQ</sequence>
<name>A0A922EZJ9_CARIL</name>